<evidence type="ECO:0000256" key="4">
    <source>
        <dbReference type="ARBA" id="ARBA00023242"/>
    </source>
</evidence>
<feature type="domain" description="Myb-like" evidence="6">
    <location>
        <begin position="642"/>
        <end position="684"/>
    </location>
</feature>
<keyword evidence="12" id="KW-1185">Reference proteome</keyword>
<evidence type="ECO:0000313" key="11">
    <source>
        <dbReference type="EMBL" id="KAI3438119.1"/>
    </source>
</evidence>
<keyword evidence="2" id="KW-0238">DNA-binding</keyword>
<dbReference type="EMBL" id="SIDB01000001">
    <property type="protein sequence ID" value="KAI3438119.1"/>
    <property type="molecule type" value="Genomic_DNA"/>
</dbReference>
<feature type="domain" description="Chromo" evidence="10">
    <location>
        <begin position="6"/>
        <end position="279"/>
    </location>
</feature>
<feature type="compositionally biased region" description="Basic and acidic residues" evidence="5">
    <location>
        <begin position="269"/>
        <end position="285"/>
    </location>
</feature>
<dbReference type="SUPFAM" id="SSF46689">
    <property type="entry name" value="Homeodomain-like"/>
    <property type="match status" value="2"/>
</dbReference>
<dbReference type="Pfam" id="PF00249">
    <property type="entry name" value="Myb_DNA-binding"/>
    <property type="match status" value="1"/>
</dbReference>
<sequence>MVPPVVAVGKRNGNVQHELVTSEEHLKQLEPLLARLNERATGPKFDRKNLAALLAGLQQFMEDALGVNALYKQFMRLPAHLLRDYSPDGPLFIIGAACADFMLARNLKRIDWIAPNFRTQYVELFGRIRSELLRSGYVRTPLVYVHPSNGAAVSKLQETVRGLKAEVAQSAGGSVTHVLYPFGAAGDPDDGQHRARTLEVKGASARVHWLYLPDSYDEWVPATATAGVADPPHRPPRGPWHVYARWLTDSEKYNEWMNPADYETPEAAEEAKRKRETGDAGEDSRRKGKAARTAGPLPEIQRGLGEAVAEGVTKQRVLLPNSQAMQPAAVTDVSQGQRPAHALMPNAAVQVPPALLERLQQLQQQQQQGDVEMADAEGTRQQHGSDGPLPQQQQQQQQQGLEPYLVPACAAWFRWDGIAEVEAAHFKDFLGLEGGNAERYRQYRNAIINKYREDPSRELSFTEARRALVGDVNLLRRVWKFLASWQLINFLARRAPQSRGAAVLRPADTSQAATPGGREGVAGMRTSGADALYAPPQRASVEQGAVAALMGSGSSGSGSARVRNTLFGGWARQPALASKAEFYCRGAECGTLCTALRHHCLTQPDLNLCPKCFKEGRFPANTAARDFIRLEAADAVPDESGWTDQETLLLLEGIQRYGESWQQVAEHVGSKNALQCVSRFLQLPGDDALLADAAPGPHTQGLVAIPPPGQDSGLSAASAVLEEVIPFAEVANPVLAQVSFLAQMVGPKIASAAAQRALEVLAEEDAEAAAAVAAELAAGNGGGAADSAGAQQAAVKPANGSNAADGPPSAGRMRLAAATGLAAAAVQAKLLADQEEREVQRLVLAAVESQFKKVQAKLQYLEELDGLMAAERLTLEAMRGRLIDDYQQAVAENAKAGLAPPPGRALASEAATAEASEPSAAVGPAEQQAPAAMQ</sequence>
<dbReference type="InterPro" id="IPR032451">
    <property type="entry name" value="SMARCC_C"/>
</dbReference>
<feature type="region of interest" description="Disordered" evidence="5">
    <location>
        <begin position="361"/>
        <end position="400"/>
    </location>
</feature>
<reference evidence="11" key="2">
    <citation type="submission" date="2020-11" db="EMBL/GenBank/DDBJ databases">
        <authorList>
            <person name="Cecchin M."/>
            <person name="Marcolungo L."/>
            <person name="Rossato M."/>
            <person name="Girolomoni L."/>
            <person name="Cosentino E."/>
            <person name="Cuine S."/>
            <person name="Li-Beisson Y."/>
            <person name="Delledonne M."/>
            <person name="Ballottari M."/>
        </authorList>
    </citation>
    <scope>NUCLEOTIDE SEQUENCE</scope>
    <source>
        <strain evidence="11">211/11P</strain>
        <tissue evidence="11">Whole cell</tissue>
    </source>
</reference>
<keyword evidence="3" id="KW-0804">Transcription</keyword>
<dbReference type="PROSITE" id="PS51294">
    <property type="entry name" value="HTH_MYB"/>
    <property type="match status" value="1"/>
</dbReference>
<organism evidence="11 12">
    <name type="scientific">Chlorella vulgaris</name>
    <name type="common">Green alga</name>
    <dbReference type="NCBI Taxonomy" id="3077"/>
    <lineage>
        <taxon>Eukaryota</taxon>
        <taxon>Viridiplantae</taxon>
        <taxon>Chlorophyta</taxon>
        <taxon>core chlorophytes</taxon>
        <taxon>Trebouxiophyceae</taxon>
        <taxon>Chlorellales</taxon>
        <taxon>Chlorellaceae</taxon>
        <taxon>Chlorella clade</taxon>
        <taxon>Chlorella</taxon>
    </lineage>
</organism>
<evidence type="ECO:0000259" key="10">
    <source>
        <dbReference type="PROSITE" id="PS52032"/>
    </source>
</evidence>
<feature type="region of interest" description="Disordered" evidence="5">
    <location>
        <begin position="261"/>
        <end position="295"/>
    </location>
</feature>
<dbReference type="PANTHER" id="PTHR12802">
    <property type="entry name" value="SWI/SNF COMPLEX-RELATED"/>
    <property type="match status" value="1"/>
</dbReference>
<dbReference type="GO" id="GO:0005634">
    <property type="term" value="C:nucleus"/>
    <property type="evidence" value="ECO:0007669"/>
    <property type="project" value="UniProtKB-ARBA"/>
</dbReference>
<dbReference type="SUPFAM" id="SSF57850">
    <property type="entry name" value="RING/U-box"/>
    <property type="match status" value="1"/>
</dbReference>
<dbReference type="InterPro" id="IPR036388">
    <property type="entry name" value="WH-like_DNA-bd_sf"/>
</dbReference>
<dbReference type="InterPro" id="IPR009057">
    <property type="entry name" value="Homeodomain-like_sf"/>
</dbReference>
<evidence type="ECO:0000259" key="6">
    <source>
        <dbReference type="PROSITE" id="PS50090"/>
    </source>
</evidence>
<reference evidence="11" key="1">
    <citation type="journal article" date="2019" name="Plant J.">
        <title>Chlorella vulgaris genome assembly and annotation reveals the molecular basis for metabolic acclimation to high light conditions.</title>
        <authorList>
            <person name="Cecchin M."/>
            <person name="Marcolungo L."/>
            <person name="Rossato M."/>
            <person name="Girolomoni L."/>
            <person name="Cosentino E."/>
            <person name="Cuine S."/>
            <person name="Li-Beisson Y."/>
            <person name="Delledonne M."/>
            <person name="Ballottari M."/>
        </authorList>
    </citation>
    <scope>NUCLEOTIDE SEQUENCE</scope>
    <source>
        <strain evidence="11">211/11P</strain>
    </source>
</reference>
<feature type="domain" description="HTH myb-type" evidence="9">
    <location>
        <begin position="642"/>
        <end position="688"/>
    </location>
</feature>
<dbReference type="Pfam" id="PF16495">
    <property type="entry name" value="SWIRM-assoc_1"/>
    <property type="match status" value="1"/>
</dbReference>
<dbReference type="CDD" id="cd00167">
    <property type="entry name" value="SANT"/>
    <property type="match status" value="1"/>
</dbReference>
<evidence type="ECO:0000259" key="8">
    <source>
        <dbReference type="PROSITE" id="PS51293"/>
    </source>
</evidence>
<comment type="caution">
    <text evidence="11">The sequence shown here is derived from an EMBL/GenBank/DDBJ whole genome shotgun (WGS) entry which is preliminary data.</text>
</comment>
<dbReference type="GO" id="GO:0003677">
    <property type="term" value="F:DNA binding"/>
    <property type="evidence" value="ECO:0007669"/>
    <property type="project" value="UniProtKB-KW"/>
</dbReference>
<dbReference type="InterPro" id="IPR001005">
    <property type="entry name" value="SANT/Myb"/>
</dbReference>
<dbReference type="OrthoDB" id="118550at2759"/>
<feature type="domain" description="SANT" evidence="8">
    <location>
        <begin position="637"/>
        <end position="688"/>
    </location>
</feature>
<dbReference type="PROSITE" id="PS51293">
    <property type="entry name" value="SANT"/>
    <property type="match status" value="1"/>
</dbReference>
<keyword evidence="1" id="KW-0805">Transcription regulation</keyword>
<dbReference type="Pfam" id="PF04433">
    <property type="entry name" value="SWIRM"/>
    <property type="match status" value="1"/>
</dbReference>
<evidence type="ECO:0000313" key="12">
    <source>
        <dbReference type="Proteomes" id="UP001055712"/>
    </source>
</evidence>
<protein>
    <submittedName>
        <fullName evidence="11">Uncharacterized protein</fullName>
    </submittedName>
</protein>
<feature type="region of interest" description="Disordered" evidence="5">
    <location>
        <begin position="787"/>
        <end position="811"/>
    </location>
</feature>
<gene>
    <name evidence="11" type="ORF">D9Q98_000560</name>
</gene>
<evidence type="ECO:0000256" key="2">
    <source>
        <dbReference type="ARBA" id="ARBA00023125"/>
    </source>
</evidence>
<dbReference type="Pfam" id="PF16496">
    <property type="entry name" value="SWIRM-assoc_2"/>
    <property type="match status" value="1"/>
</dbReference>
<keyword evidence="4" id="KW-0539">Nucleus</keyword>
<dbReference type="PANTHER" id="PTHR12802:SF41">
    <property type="entry name" value="BRAHMA ASSOCIATED PROTEIN 155 KDA"/>
    <property type="match status" value="1"/>
</dbReference>
<evidence type="ECO:0000259" key="7">
    <source>
        <dbReference type="PROSITE" id="PS50934"/>
    </source>
</evidence>
<dbReference type="Gene3D" id="1.10.10.10">
    <property type="entry name" value="Winged helix-like DNA-binding domain superfamily/Winged helix DNA-binding domain"/>
    <property type="match status" value="1"/>
</dbReference>
<evidence type="ECO:0000256" key="3">
    <source>
        <dbReference type="ARBA" id="ARBA00023163"/>
    </source>
</evidence>
<dbReference type="PROSITE" id="PS50934">
    <property type="entry name" value="SWIRM"/>
    <property type="match status" value="1"/>
</dbReference>
<dbReference type="AlphaFoldDB" id="A0A9D4TZB6"/>
<evidence type="ECO:0000259" key="9">
    <source>
        <dbReference type="PROSITE" id="PS51294"/>
    </source>
</evidence>
<dbReference type="InterPro" id="IPR007526">
    <property type="entry name" value="SWIRM"/>
</dbReference>
<dbReference type="SMART" id="SM00717">
    <property type="entry name" value="SANT"/>
    <property type="match status" value="1"/>
</dbReference>
<dbReference type="PROSITE" id="PS52032">
    <property type="entry name" value="MARR_BRCT_CHROMO"/>
    <property type="match status" value="1"/>
</dbReference>
<dbReference type="FunFam" id="1.10.10.60:FF:000014">
    <property type="entry name" value="SWI/SNF complex subunit SMARCC2 isoform C"/>
    <property type="match status" value="1"/>
</dbReference>
<dbReference type="SUPFAM" id="SSF52113">
    <property type="entry name" value="BRCT domain"/>
    <property type="match status" value="1"/>
</dbReference>
<dbReference type="InterPro" id="IPR036420">
    <property type="entry name" value="BRCT_dom_sf"/>
</dbReference>
<evidence type="ECO:0000256" key="5">
    <source>
        <dbReference type="SAM" id="MobiDB-lite"/>
    </source>
</evidence>
<accession>A0A9D4TZB6</accession>
<dbReference type="Proteomes" id="UP001055712">
    <property type="component" value="Unassembled WGS sequence"/>
</dbReference>
<feature type="domain" description="SWIRM" evidence="7">
    <location>
        <begin position="404"/>
        <end position="499"/>
    </location>
</feature>
<feature type="region of interest" description="Disordered" evidence="5">
    <location>
        <begin position="895"/>
        <end position="934"/>
    </location>
</feature>
<dbReference type="InterPro" id="IPR017884">
    <property type="entry name" value="SANT_dom"/>
</dbReference>
<proteinExistence type="predicted"/>
<name>A0A9D4TZB6_CHLVU</name>
<evidence type="ECO:0000256" key="1">
    <source>
        <dbReference type="ARBA" id="ARBA00023015"/>
    </source>
</evidence>
<dbReference type="InterPro" id="IPR017930">
    <property type="entry name" value="Myb_dom"/>
</dbReference>
<dbReference type="InterPro" id="IPR049898">
    <property type="entry name" value="MARR_BRCT_CHROMO"/>
</dbReference>
<feature type="compositionally biased region" description="Low complexity" evidence="5">
    <location>
        <begin position="895"/>
        <end position="921"/>
    </location>
</feature>
<dbReference type="Gene3D" id="1.10.10.60">
    <property type="entry name" value="Homeodomain-like"/>
    <property type="match status" value="1"/>
</dbReference>
<dbReference type="PROSITE" id="PS50090">
    <property type="entry name" value="MYB_LIKE"/>
    <property type="match status" value="1"/>
</dbReference>
<dbReference type="InterPro" id="IPR032450">
    <property type="entry name" value="SMARCC_N"/>
</dbReference>